<dbReference type="AlphaFoldDB" id="A0A0D1MXQ2"/>
<dbReference type="RefSeq" id="WP_009394973.1">
    <property type="nucleotide sequence ID" value="NZ_MKZO01000046.1"/>
</dbReference>
<dbReference type="Gene3D" id="2.30.140.50">
    <property type="entry name" value="Protein of unknown function DUF2790"/>
    <property type="match status" value="1"/>
</dbReference>
<dbReference type="Pfam" id="PF10976">
    <property type="entry name" value="DUF2790"/>
    <property type="match status" value="1"/>
</dbReference>
<comment type="caution">
    <text evidence="1">The sequence shown here is derived from an EMBL/GenBank/DDBJ whole genome shotgun (WGS) entry which is preliminary data.</text>
</comment>
<dbReference type="EMBL" id="MKZO01000046">
    <property type="protein sequence ID" value="OLS60523.1"/>
    <property type="molecule type" value="Genomic_DNA"/>
</dbReference>
<accession>A0A0D1MXQ2</accession>
<evidence type="ECO:0000313" key="2">
    <source>
        <dbReference type="Proteomes" id="UP000186736"/>
    </source>
</evidence>
<accession>A0A1Q9QZF6</accession>
<sequence>MKTTRSAIAVFMLFSALSTNAHSSMQANEELERSAKDATARYAQSTKKPMPEVEDYAYGIKLDVSKLVYVSPNVRQCGSVNSMMSYEDSKGELHMVRYLVNGECINSR</sequence>
<dbReference type="OrthoDB" id="6903098at2"/>
<dbReference type="InterPro" id="IPR021245">
    <property type="entry name" value="DUF2790"/>
</dbReference>
<dbReference type="Proteomes" id="UP000186736">
    <property type="component" value="Unassembled WGS sequence"/>
</dbReference>
<protein>
    <submittedName>
        <fullName evidence="1">Uncharacterized protein</fullName>
    </submittedName>
</protein>
<reference evidence="1 2" key="1">
    <citation type="submission" date="2016-10" db="EMBL/GenBank/DDBJ databases">
        <title>Genome Sequence of Pseudomonas putida GM4FR.</title>
        <authorList>
            <person name="Poehlein A."/>
            <person name="Wemheuer F."/>
            <person name="Hollensteiner J."/>
            <person name="Wemheuer B."/>
        </authorList>
    </citation>
    <scope>NUCLEOTIDE SEQUENCE [LARGE SCALE GENOMIC DNA]</scope>
    <source>
        <strain evidence="1 2">GM4FR</strain>
    </source>
</reference>
<name>A0A0D1MXQ2_PSEPU</name>
<organism evidence="1 2">
    <name type="scientific">Pseudomonas putida</name>
    <name type="common">Arthrobacter siderocapsulatus</name>
    <dbReference type="NCBI Taxonomy" id="303"/>
    <lineage>
        <taxon>Bacteria</taxon>
        <taxon>Pseudomonadati</taxon>
        <taxon>Pseudomonadota</taxon>
        <taxon>Gammaproteobacteria</taxon>
        <taxon>Pseudomonadales</taxon>
        <taxon>Pseudomonadaceae</taxon>
        <taxon>Pseudomonas</taxon>
    </lineage>
</organism>
<evidence type="ECO:0000313" key="1">
    <source>
        <dbReference type="EMBL" id="OLS60523.1"/>
    </source>
</evidence>
<gene>
    <name evidence="1" type="ORF">PSEMO_46200</name>
</gene>
<proteinExistence type="predicted"/>